<sequence length="429" mass="45831">MNTRPVIETSQNPAALSASFNYDASCFAIGLDTGFRVFNSEGCQHRVTRDFNGGVGTAEMLGKTNYIALVGGGKQPKFAQNKVIIWDDSKRKVAAQISVLTSVRGVRISRTHIVVALLNSIRVYHFLSIPELYQAYETASNPYGLCCLGASTLLFPGRTAGQLQVVELNTGNVSIIPAHSGALRALALSRDEEVIATASETGTLVRVFARSNCAKIAELRRGVDHANIFSISIAPSGQLLAVTSDKSTLHIFDIPHPSKPPQSESDPGHRRLTSLGGGGINSPTTPDADTSHKWGILGKLPLMPRVFSDIYSFATATFSTGEEPLSASSNPLTVNDAGPKPTKGVIGWTSDESIIVVGAGADSRWERFIIAEGEDDSLSVLMHICHGMARSRDTIMIGVGWALSYMGGRCGLLRGAIGKSFQIAPSRYL</sequence>
<proteinExistence type="inferred from homology"/>
<reference evidence="6 7" key="1">
    <citation type="submission" date="2019-06" db="EMBL/GenBank/DDBJ databases">
        <title>Genome Sequence of the Brown Rot Fungal Pathogen Monilinia laxa.</title>
        <authorList>
            <person name="De Miccolis Angelini R.M."/>
            <person name="Landi L."/>
            <person name="Abate D."/>
            <person name="Pollastro S."/>
            <person name="Romanazzi G."/>
            <person name="Faretra F."/>
        </authorList>
    </citation>
    <scope>NUCLEOTIDE SEQUENCE [LARGE SCALE GENOMIC DNA]</scope>
    <source>
        <strain evidence="6 7">Mlax316</strain>
    </source>
</reference>
<evidence type="ECO:0000256" key="3">
    <source>
        <dbReference type="ARBA" id="ARBA00022737"/>
    </source>
</evidence>
<evidence type="ECO:0000256" key="2">
    <source>
        <dbReference type="ARBA" id="ARBA00022574"/>
    </source>
</evidence>
<comment type="subcellular location">
    <subcellularLocation>
        <location evidence="1">Vacuole membrane</location>
        <topology evidence="1">Peripheral membrane protein</topology>
    </subcellularLocation>
</comment>
<dbReference type="SUPFAM" id="SSF50978">
    <property type="entry name" value="WD40 repeat-like"/>
    <property type="match status" value="1"/>
</dbReference>
<dbReference type="EMBL" id="VIGI01000009">
    <property type="protein sequence ID" value="KAB8295988.1"/>
    <property type="molecule type" value="Genomic_DNA"/>
</dbReference>
<evidence type="ECO:0000256" key="4">
    <source>
        <dbReference type="ARBA" id="ARBA00025740"/>
    </source>
</evidence>
<dbReference type="InterPro" id="IPR048720">
    <property type="entry name" value="PROPPIN"/>
</dbReference>
<dbReference type="GO" id="GO:0005774">
    <property type="term" value="C:vacuolar membrane"/>
    <property type="evidence" value="ECO:0007669"/>
    <property type="project" value="UniProtKB-SubCell"/>
</dbReference>
<comment type="caution">
    <text evidence="6">The sequence shown here is derived from an EMBL/GenBank/DDBJ whole genome shotgun (WGS) entry which is preliminary data.</text>
</comment>
<evidence type="ECO:0000256" key="5">
    <source>
        <dbReference type="SAM" id="MobiDB-lite"/>
    </source>
</evidence>
<keyword evidence="2" id="KW-0853">WD repeat</keyword>
<dbReference type="InterPro" id="IPR036322">
    <property type="entry name" value="WD40_repeat_dom_sf"/>
</dbReference>
<keyword evidence="3" id="KW-0677">Repeat</keyword>
<accession>A0A5N6K1F6</accession>
<dbReference type="InterPro" id="IPR015943">
    <property type="entry name" value="WD40/YVTN_repeat-like_dom_sf"/>
</dbReference>
<dbReference type="Pfam" id="PF21032">
    <property type="entry name" value="PROPPIN"/>
    <property type="match status" value="1"/>
</dbReference>
<comment type="similarity">
    <text evidence="4">Belongs to the WD repeat PROPPIN family.</text>
</comment>
<feature type="region of interest" description="Disordered" evidence="5">
    <location>
        <begin position="251"/>
        <end position="291"/>
    </location>
</feature>
<dbReference type="Gene3D" id="2.130.10.10">
    <property type="entry name" value="YVTN repeat-like/Quinoprotein amine dehydrogenase"/>
    <property type="match status" value="1"/>
</dbReference>
<dbReference type="SMART" id="SM00320">
    <property type="entry name" value="WD40"/>
    <property type="match status" value="2"/>
</dbReference>
<name>A0A5N6K1F6_MONLA</name>
<dbReference type="InterPro" id="IPR001680">
    <property type="entry name" value="WD40_rpt"/>
</dbReference>
<dbReference type="OrthoDB" id="1667587at2759"/>
<evidence type="ECO:0000313" key="7">
    <source>
        <dbReference type="Proteomes" id="UP000326757"/>
    </source>
</evidence>
<dbReference type="PANTHER" id="PTHR11227">
    <property type="entry name" value="WD-REPEAT PROTEIN INTERACTING WITH PHOSPHOINOSIDES WIPI -RELATED"/>
    <property type="match status" value="1"/>
</dbReference>
<gene>
    <name evidence="6" type="ORF">EYC80_008805</name>
</gene>
<evidence type="ECO:0000256" key="1">
    <source>
        <dbReference type="ARBA" id="ARBA00004148"/>
    </source>
</evidence>
<dbReference type="Proteomes" id="UP000326757">
    <property type="component" value="Unassembled WGS sequence"/>
</dbReference>
<keyword evidence="7" id="KW-1185">Reference proteome</keyword>
<protein>
    <recommendedName>
        <fullName evidence="8">Anaphase-promoting complex subunit 4 WD40 domain-containing protein</fullName>
    </recommendedName>
</protein>
<organism evidence="6 7">
    <name type="scientific">Monilinia laxa</name>
    <name type="common">Brown rot fungus</name>
    <name type="synonym">Sclerotinia laxa</name>
    <dbReference type="NCBI Taxonomy" id="61186"/>
    <lineage>
        <taxon>Eukaryota</taxon>
        <taxon>Fungi</taxon>
        <taxon>Dikarya</taxon>
        <taxon>Ascomycota</taxon>
        <taxon>Pezizomycotina</taxon>
        <taxon>Leotiomycetes</taxon>
        <taxon>Helotiales</taxon>
        <taxon>Sclerotiniaceae</taxon>
        <taxon>Monilinia</taxon>
    </lineage>
</organism>
<evidence type="ECO:0008006" key="8">
    <source>
        <dbReference type="Google" id="ProtNLM"/>
    </source>
</evidence>
<dbReference type="AlphaFoldDB" id="A0A5N6K1F6"/>
<evidence type="ECO:0000313" key="6">
    <source>
        <dbReference type="EMBL" id="KAB8295988.1"/>
    </source>
</evidence>